<dbReference type="AlphaFoldDB" id="A0A4Q7MQ90"/>
<comment type="caution">
    <text evidence="2">The sequence shown here is derived from an EMBL/GenBank/DDBJ whole genome shotgun (WGS) entry which is preliminary data.</text>
</comment>
<evidence type="ECO:0000313" key="3">
    <source>
        <dbReference type="Proteomes" id="UP000293874"/>
    </source>
</evidence>
<dbReference type="Gene3D" id="3.30.9.10">
    <property type="entry name" value="D-Amino Acid Oxidase, subunit A, domain 2"/>
    <property type="match status" value="1"/>
</dbReference>
<protein>
    <submittedName>
        <fullName evidence="2">Glycine/D-amino acid oxidase-like deaminating enzyme</fullName>
    </submittedName>
</protein>
<accession>A0A4Q7MQ90</accession>
<reference evidence="2 3" key="1">
    <citation type="submission" date="2019-02" db="EMBL/GenBank/DDBJ databases">
        <title>Genomic Encyclopedia of Type Strains, Phase IV (KMG-IV): sequencing the most valuable type-strain genomes for metagenomic binning, comparative biology and taxonomic classification.</title>
        <authorList>
            <person name="Goeker M."/>
        </authorList>
    </citation>
    <scope>NUCLEOTIDE SEQUENCE [LARGE SCALE GENOMIC DNA]</scope>
    <source>
        <strain evidence="2 3">DSM 18116</strain>
    </source>
</reference>
<keyword evidence="3" id="KW-1185">Reference proteome</keyword>
<feature type="domain" description="FAD dependent oxidoreductase" evidence="1">
    <location>
        <begin position="4"/>
        <end position="328"/>
    </location>
</feature>
<dbReference type="InterPro" id="IPR006076">
    <property type="entry name" value="FAD-dep_OxRdtase"/>
</dbReference>
<dbReference type="Pfam" id="PF01266">
    <property type="entry name" value="DAO"/>
    <property type="match status" value="1"/>
</dbReference>
<proteinExistence type="predicted"/>
<dbReference type="InterPro" id="IPR036188">
    <property type="entry name" value="FAD/NAD-bd_sf"/>
</dbReference>
<dbReference type="Gene3D" id="3.50.50.60">
    <property type="entry name" value="FAD/NAD(P)-binding domain"/>
    <property type="match status" value="2"/>
</dbReference>
<dbReference type="OrthoDB" id="214253at2"/>
<dbReference type="EMBL" id="SGXA01000003">
    <property type="protein sequence ID" value="RZS68982.1"/>
    <property type="molecule type" value="Genomic_DNA"/>
</dbReference>
<evidence type="ECO:0000259" key="1">
    <source>
        <dbReference type="Pfam" id="PF01266"/>
    </source>
</evidence>
<organism evidence="2 3">
    <name type="scientific">Pseudobacter ginsenosidimutans</name>
    <dbReference type="NCBI Taxonomy" id="661488"/>
    <lineage>
        <taxon>Bacteria</taxon>
        <taxon>Pseudomonadati</taxon>
        <taxon>Bacteroidota</taxon>
        <taxon>Chitinophagia</taxon>
        <taxon>Chitinophagales</taxon>
        <taxon>Chitinophagaceae</taxon>
        <taxon>Pseudobacter</taxon>
    </lineage>
</organism>
<sequence>MQIDILIIGQGISGTFLSWYLQQEGFSFLVIDQPQSNTASKVAAGVINPVTGRRIVKTWMIDEVLPFALNAYQLLGEAIGVTAIEQKNVIDFFPTPQMKVSFDKRFEEDQQYLAKPSDENNFRPWFNYDFGYGEIQPAYLVNLPGILPAYRQRLLNNQQLREEWFNHEQLQVSNHNIQYKDITATHILFADGITSASSPYFNALPFAPNKGEALWLEIPGLPDTHVFKRGFSLIPWSRDVFWLGSTYLWEFDNIDPTPGFGQFAETWLKQTVKLPYKLLDHKAAVRPATLERRPFVGFHPVHSQVGIFNGMGTKGCSLGPFFAQQLAKHLRYGTSITPEADVQRFKRILSR</sequence>
<dbReference type="RefSeq" id="WP_130543352.1">
    <property type="nucleotide sequence ID" value="NZ_CP042431.1"/>
</dbReference>
<evidence type="ECO:0000313" key="2">
    <source>
        <dbReference type="EMBL" id="RZS68982.1"/>
    </source>
</evidence>
<dbReference type="SUPFAM" id="SSF51971">
    <property type="entry name" value="Nucleotide-binding domain"/>
    <property type="match status" value="1"/>
</dbReference>
<name>A0A4Q7MQ90_9BACT</name>
<gene>
    <name evidence="2" type="ORF">EV199_4806</name>
</gene>
<dbReference type="Proteomes" id="UP000293874">
    <property type="component" value="Unassembled WGS sequence"/>
</dbReference>